<feature type="transmembrane region" description="Helical" evidence="2">
    <location>
        <begin position="185"/>
        <end position="204"/>
    </location>
</feature>
<evidence type="ECO:0000259" key="3">
    <source>
        <dbReference type="Pfam" id="PF05227"/>
    </source>
</evidence>
<sequence length="221" mass="25501">MGAIHFKFAKTCRKFLSPRLNSQTAVWLGLALVSILTVFAQVTVRQARFWVNHTFEVLETIQQIEFSLLSSQTQFQIFLTDQDSEALTRYLQHIDAATVQVDLLQRQTVDNRSQQQRINDLKTSLERHLAQKQALIRAVQNNPATVATEQQVLLFSDEVQRRLGAILQEEKRLLQLRRDHANRQGTMASGIIFAGLGIVILFSWRTDRHQQKQRQVLLQLN</sequence>
<gene>
    <name evidence="4" type="ORF">IQ241_08700</name>
</gene>
<feature type="coiled-coil region" evidence="1">
    <location>
        <begin position="111"/>
        <end position="142"/>
    </location>
</feature>
<name>A0A8J7DQY6_9CYAN</name>
<evidence type="ECO:0000313" key="5">
    <source>
        <dbReference type="Proteomes" id="UP000636505"/>
    </source>
</evidence>
<accession>A0A8J7DQY6</accession>
<comment type="caution">
    <text evidence="4">The sequence shown here is derived from an EMBL/GenBank/DDBJ whole genome shotgun (WGS) entry which is preliminary data.</text>
</comment>
<dbReference type="Proteomes" id="UP000636505">
    <property type="component" value="Unassembled WGS sequence"/>
</dbReference>
<keyword evidence="2" id="KW-0472">Membrane</keyword>
<dbReference type="AlphaFoldDB" id="A0A8J7DQY6"/>
<dbReference type="EMBL" id="JADEXG010000016">
    <property type="protein sequence ID" value="MBE9077374.1"/>
    <property type="molecule type" value="Genomic_DNA"/>
</dbReference>
<organism evidence="4 5">
    <name type="scientific">Vasconcelosia minhoensis LEGE 07310</name>
    <dbReference type="NCBI Taxonomy" id="915328"/>
    <lineage>
        <taxon>Bacteria</taxon>
        <taxon>Bacillati</taxon>
        <taxon>Cyanobacteriota</taxon>
        <taxon>Cyanophyceae</taxon>
        <taxon>Nodosilineales</taxon>
        <taxon>Cymatolegaceae</taxon>
        <taxon>Vasconcelosia</taxon>
        <taxon>Vasconcelosia minhoensis</taxon>
    </lineage>
</organism>
<proteinExistence type="predicted"/>
<dbReference type="RefSeq" id="WP_193906075.1">
    <property type="nucleotide sequence ID" value="NZ_JADEXG010000016.1"/>
</dbReference>
<reference evidence="4" key="1">
    <citation type="submission" date="2020-10" db="EMBL/GenBank/DDBJ databases">
        <authorList>
            <person name="Castelo-Branco R."/>
            <person name="Eusebio N."/>
            <person name="Adriana R."/>
            <person name="Vieira A."/>
            <person name="Brugerolle De Fraissinette N."/>
            <person name="Rezende De Castro R."/>
            <person name="Schneider M.P."/>
            <person name="Vasconcelos V."/>
            <person name="Leao P.N."/>
        </authorList>
    </citation>
    <scope>NUCLEOTIDE SEQUENCE</scope>
    <source>
        <strain evidence="4">LEGE 07310</strain>
    </source>
</reference>
<protein>
    <submittedName>
        <fullName evidence="4">CHASE3 domain-containing protein</fullName>
    </submittedName>
</protein>
<keyword evidence="2" id="KW-0812">Transmembrane</keyword>
<evidence type="ECO:0000256" key="2">
    <source>
        <dbReference type="SAM" id="Phobius"/>
    </source>
</evidence>
<keyword evidence="2" id="KW-1133">Transmembrane helix</keyword>
<evidence type="ECO:0000313" key="4">
    <source>
        <dbReference type="EMBL" id="MBE9077374.1"/>
    </source>
</evidence>
<dbReference type="Pfam" id="PF05227">
    <property type="entry name" value="CHASE3"/>
    <property type="match status" value="1"/>
</dbReference>
<evidence type="ECO:0000256" key="1">
    <source>
        <dbReference type="SAM" id="Coils"/>
    </source>
</evidence>
<feature type="domain" description="CHASE3" evidence="3">
    <location>
        <begin position="48"/>
        <end position="178"/>
    </location>
</feature>
<keyword evidence="1" id="KW-0175">Coiled coil</keyword>
<dbReference type="InterPro" id="IPR007891">
    <property type="entry name" value="CHASE3"/>
</dbReference>
<keyword evidence="5" id="KW-1185">Reference proteome</keyword>